<dbReference type="RefSeq" id="WP_151422231.1">
    <property type="nucleotide sequence ID" value="NZ_WBJX01000001.1"/>
</dbReference>
<keyword evidence="3" id="KW-1185">Reference proteome</keyword>
<evidence type="ECO:0008006" key="4">
    <source>
        <dbReference type="Google" id="ProtNLM"/>
    </source>
</evidence>
<dbReference type="EMBL" id="WBJX01000001">
    <property type="protein sequence ID" value="KAB1639216.1"/>
    <property type="molecule type" value="Genomic_DNA"/>
</dbReference>
<sequence>MGHARSYDLAMTKPWNAEQASGAGAPWRPRLPLRAALGAKAISVGDARKAGVGRGALSNRGLERPFYGVRQVPPQPPRAGSQARGRSVDEFQVLRIRQRRRILAYVPRLRPGQAFGPRATAMLHGLPLPVRMLRDTTVDVIVPQGACRPNAAGVKARGVPGRNFDMQTVNGVPCTPPELLYCLLARDLSEVDLLAVGDALITEADNYPNRTWFTALSSAEQLTSAVIRWSPGTGSAQLRKVTPMIRLGVESPYETSMRFHLHESGYPELTLQLSIFHNGIELARADGADPEARILYDFDGDGHRVDKRQFRKDVRRPRLLRMLGWHDERLTVEDLEPSPDAFVKYAHELRRRRLAELTSQTPRAEE</sequence>
<accession>A0A7J5B4Y0</accession>
<dbReference type="Proteomes" id="UP000490386">
    <property type="component" value="Unassembled WGS sequence"/>
</dbReference>
<feature type="region of interest" description="Disordered" evidence="1">
    <location>
        <begin position="66"/>
        <end position="86"/>
    </location>
</feature>
<gene>
    <name evidence="2" type="ORF">F8O03_02415</name>
</gene>
<dbReference type="OrthoDB" id="3173471at2"/>
<organism evidence="2 3">
    <name type="scientific">Pseudoclavibacter terrae</name>
    <dbReference type="NCBI Taxonomy" id="1530195"/>
    <lineage>
        <taxon>Bacteria</taxon>
        <taxon>Bacillati</taxon>
        <taxon>Actinomycetota</taxon>
        <taxon>Actinomycetes</taxon>
        <taxon>Micrococcales</taxon>
        <taxon>Microbacteriaceae</taxon>
        <taxon>Pseudoclavibacter</taxon>
    </lineage>
</organism>
<evidence type="ECO:0000313" key="3">
    <source>
        <dbReference type="Proteomes" id="UP000490386"/>
    </source>
</evidence>
<name>A0A7J5B4Y0_9MICO</name>
<dbReference type="AlphaFoldDB" id="A0A7J5B4Y0"/>
<proteinExistence type="predicted"/>
<comment type="caution">
    <text evidence="2">The sequence shown here is derived from an EMBL/GenBank/DDBJ whole genome shotgun (WGS) entry which is preliminary data.</text>
</comment>
<reference evidence="2 3" key="1">
    <citation type="submission" date="2019-09" db="EMBL/GenBank/DDBJ databases">
        <title>Phylogeny of genus Pseudoclavibacter and closely related genus.</title>
        <authorList>
            <person name="Li Y."/>
        </authorList>
    </citation>
    <scope>NUCLEOTIDE SEQUENCE [LARGE SCALE GENOMIC DNA]</scope>
    <source>
        <strain evidence="2 3">THG-MD12</strain>
    </source>
</reference>
<evidence type="ECO:0000313" key="2">
    <source>
        <dbReference type="EMBL" id="KAB1639216.1"/>
    </source>
</evidence>
<protein>
    <recommendedName>
        <fullName evidence="4">DUF559 domain-containing protein</fullName>
    </recommendedName>
</protein>
<evidence type="ECO:0000256" key="1">
    <source>
        <dbReference type="SAM" id="MobiDB-lite"/>
    </source>
</evidence>